<dbReference type="GO" id="GO:0005975">
    <property type="term" value="P:carbohydrate metabolic process"/>
    <property type="evidence" value="ECO:0007669"/>
    <property type="project" value="InterPro"/>
</dbReference>
<dbReference type="InterPro" id="IPR051398">
    <property type="entry name" value="Polysacch_Deacetylase"/>
</dbReference>
<dbReference type="CDD" id="cd10918">
    <property type="entry name" value="CE4_NodB_like_5s_6s"/>
    <property type="match status" value="1"/>
</dbReference>
<name>A0A6G3ZUH6_9BACL</name>
<dbReference type="Gene3D" id="3.20.20.370">
    <property type="entry name" value="Glycoside hydrolase/deacetylase"/>
    <property type="match status" value="1"/>
</dbReference>
<sequence length="229" mass="26285">MSPKTASNEQLNEVSIIALNYHSIGDEPDNTLVLHPDKLIQQMAYLKEHNYTPVTLDTFLLTLEKKKPAAVKQILITFDDGYADNYELAMPILKQYGFPATLFFSPGFVGKPDYLSWEQVKEMQQAGWDIQPHGMTHPHLSKLSEEEQKKEIYLAKAQMEEQLGTKANVFCYPYGEFNQQTLIILKNAGFRYAFTIEQGKTTSSQQPYHLKRIYVNGEDSLNAWSRKLQ</sequence>
<dbReference type="InterPro" id="IPR002509">
    <property type="entry name" value="NODB_dom"/>
</dbReference>
<gene>
    <name evidence="4" type="ORF">GK047_07140</name>
</gene>
<dbReference type="GO" id="GO:0005576">
    <property type="term" value="C:extracellular region"/>
    <property type="evidence" value="ECO:0007669"/>
    <property type="project" value="UniProtKB-SubCell"/>
</dbReference>
<dbReference type="InterPro" id="IPR011330">
    <property type="entry name" value="Glyco_hydro/deAcase_b/a-brl"/>
</dbReference>
<keyword evidence="2" id="KW-0732">Signal</keyword>
<dbReference type="SUPFAM" id="SSF88713">
    <property type="entry name" value="Glycoside hydrolase/deacetylase"/>
    <property type="match status" value="1"/>
</dbReference>
<evidence type="ECO:0000313" key="4">
    <source>
        <dbReference type="EMBL" id="NEW05792.1"/>
    </source>
</evidence>
<dbReference type="PANTHER" id="PTHR34216:SF3">
    <property type="entry name" value="POLY-BETA-1,6-N-ACETYL-D-GLUCOSAMINE N-DEACETYLASE"/>
    <property type="match status" value="1"/>
</dbReference>
<protein>
    <submittedName>
        <fullName evidence="4">Polysaccharide deacetylase family protein</fullName>
    </submittedName>
</protein>
<reference evidence="4" key="1">
    <citation type="submission" date="2020-02" db="EMBL/GenBank/DDBJ databases">
        <authorList>
            <person name="Shen X.-R."/>
            <person name="Zhang Y.-X."/>
        </authorList>
    </citation>
    <scope>NUCLEOTIDE SEQUENCE</scope>
    <source>
        <strain evidence="4">SYP-B3998</strain>
    </source>
</reference>
<organism evidence="4">
    <name type="scientific">Paenibacillus sp. SYP-B3998</name>
    <dbReference type="NCBI Taxonomy" id="2678564"/>
    <lineage>
        <taxon>Bacteria</taxon>
        <taxon>Bacillati</taxon>
        <taxon>Bacillota</taxon>
        <taxon>Bacilli</taxon>
        <taxon>Bacillales</taxon>
        <taxon>Paenibacillaceae</taxon>
        <taxon>Paenibacillus</taxon>
    </lineage>
</organism>
<comment type="subcellular location">
    <subcellularLocation>
        <location evidence="1">Secreted</location>
    </subcellularLocation>
</comment>
<feature type="domain" description="NodB homology" evidence="3">
    <location>
        <begin position="72"/>
        <end position="229"/>
    </location>
</feature>
<comment type="caution">
    <text evidence="4">The sequence shown here is derived from an EMBL/GenBank/DDBJ whole genome shotgun (WGS) entry which is preliminary data.</text>
</comment>
<accession>A0A6G3ZUH6</accession>
<dbReference type="PROSITE" id="PS51677">
    <property type="entry name" value="NODB"/>
    <property type="match status" value="1"/>
</dbReference>
<dbReference type="Pfam" id="PF01522">
    <property type="entry name" value="Polysacc_deac_1"/>
    <property type="match status" value="1"/>
</dbReference>
<dbReference type="AlphaFoldDB" id="A0A6G3ZUH6"/>
<proteinExistence type="predicted"/>
<evidence type="ECO:0000259" key="3">
    <source>
        <dbReference type="PROSITE" id="PS51677"/>
    </source>
</evidence>
<dbReference type="PANTHER" id="PTHR34216">
    <property type="match status" value="1"/>
</dbReference>
<dbReference type="EMBL" id="JAAIKC010000001">
    <property type="protein sequence ID" value="NEW05792.1"/>
    <property type="molecule type" value="Genomic_DNA"/>
</dbReference>
<evidence type="ECO:0000256" key="1">
    <source>
        <dbReference type="ARBA" id="ARBA00004613"/>
    </source>
</evidence>
<dbReference type="GO" id="GO:0016810">
    <property type="term" value="F:hydrolase activity, acting on carbon-nitrogen (but not peptide) bonds"/>
    <property type="evidence" value="ECO:0007669"/>
    <property type="project" value="InterPro"/>
</dbReference>
<evidence type="ECO:0000256" key="2">
    <source>
        <dbReference type="ARBA" id="ARBA00022729"/>
    </source>
</evidence>